<dbReference type="Proteomes" id="UP000823046">
    <property type="component" value="Unassembled WGS sequence"/>
</dbReference>
<dbReference type="Gene3D" id="2.40.100.10">
    <property type="entry name" value="Cyclophilin-like"/>
    <property type="match status" value="1"/>
</dbReference>
<evidence type="ECO:0000259" key="1">
    <source>
        <dbReference type="PROSITE" id="PS50072"/>
    </source>
</evidence>
<dbReference type="InterPro" id="IPR002130">
    <property type="entry name" value="Cyclophilin-type_PPIase_dom"/>
</dbReference>
<protein>
    <submittedName>
        <fullName evidence="2">Peptidyl-prolyl isomerase</fullName>
    </submittedName>
</protein>
<dbReference type="PROSITE" id="PS50072">
    <property type="entry name" value="CSA_PPIASE_2"/>
    <property type="match status" value="1"/>
</dbReference>
<dbReference type="PANTHER" id="PTHR11071:SF561">
    <property type="entry name" value="PEPTIDYL-PROLYL CIS-TRANS ISOMERASE D-RELATED"/>
    <property type="match status" value="1"/>
</dbReference>
<reference evidence="2 3" key="1">
    <citation type="journal article" date="2020" name="bioRxiv">
        <title>Metabolic contributions of an alphaproteobacterial endosymbiont in the apicomplexan Cardiosporidium cionae.</title>
        <authorList>
            <person name="Hunter E.S."/>
            <person name="Paight C.J."/>
            <person name="Lane C.E."/>
        </authorList>
    </citation>
    <scope>NUCLEOTIDE SEQUENCE [LARGE SCALE GENOMIC DNA]</scope>
    <source>
        <strain evidence="2">ESH_2018</strain>
    </source>
</reference>
<feature type="domain" description="PPIase cyclophilin-type" evidence="1">
    <location>
        <begin position="1"/>
        <end position="104"/>
    </location>
</feature>
<accession>A0ABQ7J9C6</accession>
<gene>
    <name evidence="2" type="ORF">IE077_000533</name>
</gene>
<organism evidence="2 3">
    <name type="scientific">Cardiosporidium cionae</name>
    <dbReference type="NCBI Taxonomy" id="476202"/>
    <lineage>
        <taxon>Eukaryota</taxon>
        <taxon>Sar</taxon>
        <taxon>Alveolata</taxon>
        <taxon>Apicomplexa</taxon>
        <taxon>Aconoidasida</taxon>
        <taxon>Nephromycida</taxon>
        <taxon>Cardiosporidium</taxon>
    </lineage>
</organism>
<evidence type="ECO:0000313" key="3">
    <source>
        <dbReference type="Proteomes" id="UP000823046"/>
    </source>
</evidence>
<proteinExistence type="predicted"/>
<dbReference type="PANTHER" id="PTHR11071">
    <property type="entry name" value="PEPTIDYL-PROLYL CIS-TRANS ISOMERASE"/>
    <property type="match status" value="1"/>
</dbReference>
<sequence>MCHGGDYIKGNGYGGESIYGQNFRDEGFVYQHSQRGVLSMAKTLHRHSNNSQFFITFDSCPWLDNHHVVFGCLTEGMETLDAIEAQGTPFGRPQRLVSIWNCGEFSAFTLNRIAQNGLEKSNEDPLKENISETMKLPSTTSRPLINEEQFNLLRSREETGLPISLLKGSKFFL</sequence>
<comment type="caution">
    <text evidence="2">The sequence shown here is derived from an EMBL/GenBank/DDBJ whole genome shotgun (WGS) entry which is preliminary data.</text>
</comment>
<keyword evidence="3" id="KW-1185">Reference proteome</keyword>
<dbReference type="Pfam" id="PF00160">
    <property type="entry name" value="Pro_isomerase"/>
    <property type="match status" value="1"/>
</dbReference>
<dbReference type="GO" id="GO:0016853">
    <property type="term" value="F:isomerase activity"/>
    <property type="evidence" value="ECO:0007669"/>
    <property type="project" value="UniProtKB-KW"/>
</dbReference>
<dbReference type="EMBL" id="JADAQX010000433">
    <property type="protein sequence ID" value="KAF8820255.1"/>
    <property type="molecule type" value="Genomic_DNA"/>
</dbReference>
<dbReference type="InterPro" id="IPR029000">
    <property type="entry name" value="Cyclophilin-like_dom_sf"/>
</dbReference>
<keyword evidence="2" id="KW-0413">Isomerase</keyword>
<name>A0ABQ7J9C6_9APIC</name>
<dbReference type="SUPFAM" id="SSF50891">
    <property type="entry name" value="Cyclophilin-like"/>
    <property type="match status" value="1"/>
</dbReference>
<evidence type="ECO:0000313" key="2">
    <source>
        <dbReference type="EMBL" id="KAF8820255.1"/>
    </source>
</evidence>